<reference evidence="1" key="1">
    <citation type="submission" date="2020-07" db="EMBL/GenBank/DDBJ databases">
        <title>Ethylene signaling mediates host invasion by parasitic plants.</title>
        <authorList>
            <person name="Yoshida S."/>
        </authorList>
    </citation>
    <scope>NUCLEOTIDE SEQUENCE</scope>
    <source>
        <strain evidence="1">Okayama</strain>
    </source>
</reference>
<gene>
    <name evidence="1" type="ORF">PHJA_001162700</name>
</gene>
<evidence type="ECO:0000313" key="2">
    <source>
        <dbReference type="Proteomes" id="UP000653305"/>
    </source>
</evidence>
<keyword evidence="2" id="KW-1185">Reference proteome</keyword>
<dbReference type="Proteomes" id="UP000653305">
    <property type="component" value="Unassembled WGS sequence"/>
</dbReference>
<dbReference type="EMBL" id="BMAC01000211">
    <property type="protein sequence ID" value="GFP90188.1"/>
    <property type="molecule type" value="Genomic_DNA"/>
</dbReference>
<protein>
    <submittedName>
        <fullName evidence="1">Uncharacterized protein</fullName>
    </submittedName>
</protein>
<evidence type="ECO:0000313" key="1">
    <source>
        <dbReference type="EMBL" id="GFP90188.1"/>
    </source>
</evidence>
<name>A0A830BYU0_9LAMI</name>
<sequence>MKEDVARFVGFVESSMNNIRKKTDTLLGQSDASLEFMMRRTLEDRKEMYDGVQEC</sequence>
<dbReference type="AlphaFoldDB" id="A0A830BYU0"/>
<proteinExistence type="predicted"/>
<accession>A0A830BYU0</accession>
<comment type="caution">
    <text evidence="1">The sequence shown here is derived from an EMBL/GenBank/DDBJ whole genome shotgun (WGS) entry which is preliminary data.</text>
</comment>
<organism evidence="1 2">
    <name type="scientific">Phtheirospermum japonicum</name>
    <dbReference type="NCBI Taxonomy" id="374723"/>
    <lineage>
        <taxon>Eukaryota</taxon>
        <taxon>Viridiplantae</taxon>
        <taxon>Streptophyta</taxon>
        <taxon>Embryophyta</taxon>
        <taxon>Tracheophyta</taxon>
        <taxon>Spermatophyta</taxon>
        <taxon>Magnoliopsida</taxon>
        <taxon>eudicotyledons</taxon>
        <taxon>Gunneridae</taxon>
        <taxon>Pentapetalae</taxon>
        <taxon>asterids</taxon>
        <taxon>lamiids</taxon>
        <taxon>Lamiales</taxon>
        <taxon>Orobanchaceae</taxon>
        <taxon>Orobanchaceae incertae sedis</taxon>
        <taxon>Phtheirospermum</taxon>
    </lineage>
</organism>